<comment type="subcellular location">
    <subcellularLocation>
        <location evidence="1">Cytoplasm</location>
    </subcellularLocation>
</comment>
<accession>A0A3B0R945</accession>
<keyword evidence="5" id="KW-0067">ATP-binding</keyword>
<gene>
    <name evidence="8" type="ORF">MNBD_ALPHA08-1365</name>
</gene>
<dbReference type="InterPro" id="IPR003714">
    <property type="entry name" value="PhoH"/>
</dbReference>
<evidence type="ECO:0000256" key="5">
    <source>
        <dbReference type="ARBA" id="ARBA00022840"/>
    </source>
</evidence>
<dbReference type="Gene3D" id="3.40.50.300">
    <property type="entry name" value="P-loop containing nucleotide triphosphate hydrolases"/>
    <property type="match status" value="1"/>
</dbReference>
<evidence type="ECO:0000256" key="4">
    <source>
        <dbReference type="ARBA" id="ARBA00022741"/>
    </source>
</evidence>
<comment type="similarity">
    <text evidence="2">Belongs to the PhoH family.</text>
</comment>
<evidence type="ECO:0000256" key="2">
    <source>
        <dbReference type="ARBA" id="ARBA00010393"/>
    </source>
</evidence>
<feature type="domain" description="PhoH-like protein" evidence="7">
    <location>
        <begin position="124"/>
        <end position="328"/>
    </location>
</feature>
<name>A0A3B0R945_9ZZZZ</name>
<dbReference type="SUPFAM" id="SSF52540">
    <property type="entry name" value="P-loop containing nucleoside triphosphate hydrolases"/>
    <property type="match status" value="1"/>
</dbReference>
<dbReference type="AlphaFoldDB" id="A0A3B0R945"/>
<reference evidence="8" key="1">
    <citation type="submission" date="2018-06" db="EMBL/GenBank/DDBJ databases">
        <authorList>
            <person name="Zhirakovskaya E."/>
        </authorList>
    </citation>
    <scope>NUCLEOTIDE SEQUENCE</scope>
</reference>
<dbReference type="InterPro" id="IPR051451">
    <property type="entry name" value="PhoH2-like"/>
</dbReference>
<dbReference type="PANTHER" id="PTHR30473">
    <property type="entry name" value="PROTEIN PHOH"/>
    <property type="match status" value="1"/>
</dbReference>
<dbReference type="GO" id="GO:0005524">
    <property type="term" value="F:ATP binding"/>
    <property type="evidence" value="ECO:0007669"/>
    <property type="project" value="UniProtKB-KW"/>
</dbReference>
<dbReference type="InterPro" id="IPR027417">
    <property type="entry name" value="P-loop_NTPase"/>
</dbReference>
<evidence type="ECO:0000313" key="8">
    <source>
        <dbReference type="EMBL" id="VAV89740.1"/>
    </source>
</evidence>
<dbReference type="GO" id="GO:0005829">
    <property type="term" value="C:cytosol"/>
    <property type="evidence" value="ECO:0007669"/>
    <property type="project" value="TreeGrafter"/>
</dbReference>
<sequence length="332" mass="36195">MSPVSSTGNLQTDHTTHADDFSVVKSFDNNRELSSLFGEHDEHLSIIENELQVAITPRGNKLSIRGNQQACESAARVLDALANRNLNHLDITIGDVKGAIRMSRTNTQQHQMNQLIQIKTPRKMISPRSPGQAKYISAIAQNELVFGSGPAGTGKSYLAVACAAEALLEGRVERIIFSRPAVEAGENLGFLPGDMKEKVDPYLRPLYDALYDVMPQAKVERDIADGTIEIAPLAFMRGRTLANSFIILDEAQNTTQQQMKMFLTRLGEGSCMVVNGDPSQIDLPGNVVSGLAHATGLLEEIKGIAHVVLTQEDIVRHPLVSRIVGAYDGDRN</sequence>
<evidence type="ECO:0000256" key="6">
    <source>
        <dbReference type="ARBA" id="ARBA00039970"/>
    </source>
</evidence>
<dbReference type="EMBL" id="UOEC01000067">
    <property type="protein sequence ID" value="VAV89740.1"/>
    <property type="molecule type" value="Genomic_DNA"/>
</dbReference>
<organism evidence="8">
    <name type="scientific">hydrothermal vent metagenome</name>
    <dbReference type="NCBI Taxonomy" id="652676"/>
    <lineage>
        <taxon>unclassified sequences</taxon>
        <taxon>metagenomes</taxon>
        <taxon>ecological metagenomes</taxon>
    </lineage>
</organism>
<keyword evidence="4" id="KW-0547">Nucleotide-binding</keyword>
<proteinExistence type="inferred from homology"/>
<evidence type="ECO:0000256" key="3">
    <source>
        <dbReference type="ARBA" id="ARBA00022490"/>
    </source>
</evidence>
<dbReference type="PANTHER" id="PTHR30473:SF1">
    <property type="entry name" value="PHOH-LIKE PROTEIN"/>
    <property type="match status" value="1"/>
</dbReference>
<protein>
    <recommendedName>
        <fullName evidence="6">PhoH-like protein</fullName>
    </recommendedName>
</protein>
<evidence type="ECO:0000256" key="1">
    <source>
        <dbReference type="ARBA" id="ARBA00004496"/>
    </source>
</evidence>
<keyword evidence="3" id="KW-0963">Cytoplasm</keyword>
<evidence type="ECO:0000259" key="7">
    <source>
        <dbReference type="Pfam" id="PF02562"/>
    </source>
</evidence>
<dbReference type="Pfam" id="PF02562">
    <property type="entry name" value="PhoH"/>
    <property type="match status" value="1"/>
</dbReference>
<dbReference type="FunFam" id="3.40.50.300:FF:000013">
    <property type="entry name" value="PhoH family ATPase"/>
    <property type="match status" value="1"/>
</dbReference>